<evidence type="ECO:0000313" key="8">
    <source>
        <dbReference type="Proteomes" id="UP001314170"/>
    </source>
</evidence>
<sequence length="93" mass="10156">MAMSMMRSALVRNALRNGSKPSAPARRSFSSSAHHDDAYEAAKWEKITYLGVATCTILAIFNLSKGHPHHEQPPDQMGCSSIRLSITENSLLG</sequence>
<dbReference type="PANTHER" id="PTHR11504:SF0">
    <property type="entry name" value="CYTOCHROME C OXIDASE SUBUNIT"/>
    <property type="match status" value="1"/>
</dbReference>
<keyword evidence="2" id="KW-0999">Mitochondrion inner membrane</keyword>
<feature type="compositionally biased region" description="Low complexity" evidence="6">
    <location>
        <begin position="21"/>
        <end position="32"/>
    </location>
</feature>
<keyword evidence="8" id="KW-1185">Reference proteome</keyword>
<dbReference type="AlphaFoldDB" id="A0AAV1RTJ0"/>
<dbReference type="GO" id="GO:0030234">
    <property type="term" value="F:enzyme regulator activity"/>
    <property type="evidence" value="ECO:0007669"/>
    <property type="project" value="TreeGrafter"/>
</dbReference>
<comment type="subcellular location">
    <subcellularLocation>
        <location evidence="1">Mitochondrion inner membrane</location>
    </subcellularLocation>
</comment>
<evidence type="ECO:0000313" key="7">
    <source>
        <dbReference type="EMBL" id="CAK7339686.1"/>
    </source>
</evidence>
<proteinExistence type="predicted"/>
<organism evidence="7 8">
    <name type="scientific">Dovyalis caffra</name>
    <dbReference type="NCBI Taxonomy" id="77055"/>
    <lineage>
        <taxon>Eukaryota</taxon>
        <taxon>Viridiplantae</taxon>
        <taxon>Streptophyta</taxon>
        <taxon>Embryophyta</taxon>
        <taxon>Tracheophyta</taxon>
        <taxon>Spermatophyta</taxon>
        <taxon>Magnoliopsida</taxon>
        <taxon>eudicotyledons</taxon>
        <taxon>Gunneridae</taxon>
        <taxon>Pentapetalae</taxon>
        <taxon>rosids</taxon>
        <taxon>fabids</taxon>
        <taxon>Malpighiales</taxon>
        <taxon>Salicaceae</taxon>
        <taxon>Flacourtieae</taxon>
        <taxon>Dovyalis</taxon>
    </lineage>
</organism>
<dbReference type="Proteomes" id="UP001314170">
    <property type="component" value="Unassembled WGS sequence"/>
</dbReference>
<dbReference type="EMBL" id="CAWUPB010001158">
    <property type="protein sequence ID" value="CAK7339686.1"/>
    <property type="molecule type" value="Genomic_DNA"/>
</dbReference>
<keyword evidence="5" id="KW-0472">Membrane</keyword>
<dbReference type="GO" id="GO:0006123">
    <property type="term" value="P:mitochondrial electron transport, cytochrome c to oxygen"/>
    <property type="evidence" value="ECO:0007669"/>
    <property type="project" value="TreeGrafter"/>
</dbReference>
<reference evidence="7 8" key="1">
    <citation type="submission" date="2024-01" db="EMBL/GenBank/DDBJ databases">
        <authorList>
            <person name="Waweru B."/>
        </authorList>
    </citation>
    <scope>NUCLEOTIDE SEQUENCE [LARGE SCALE GENOMIC DNA]</scope>
</reference>
<evidence type="ECO:0000256" key="3">
    <source>
        <dbReference type="ARBA" id="ARBA00022946"/>
    </source>
</evidence>
<dbReference type="GO" id="GO:0005743">
    <property type="term" value="C:mitochondrial inner membrane"/>
    <property type="evidence" value="ECO:0007669"/>
    <property type="project" value="UniProtKB-SubCell"/>
</dbReference>
<evidence type="ECO:0000256" key="6">
    <source>
        <dbReference type="SAM" id="MobiDB-lite"/>
    </source>
</evidence>
<evidence type="ECO:0000256" key="4">
    <source>
        <dbReference type="ARBA" id="ARBA00023128"/>
    </source>
</evidence>
<dbReference type="InterPro" id="IPR001349">
    <property type="entry name" value="Cyt_c_oxidase_su6a"/>
</dbReference>
<accession>A0AAV1RTJ0</accession>
<evidence type="ECO:0000256" key="1">
    <source>
        <dbReference type="ARBA" id="ARBA00004273"/>
    </source>
</evidence>
<keyword evidence="3" id="KW-0809">Transit peptide</keyword>
<dbReference type="InterPro" id="IPR036418">
    <property type="entry name" value="Cyt_c_oxidase_su6a_sf"/>
</dbReference>
<dbReference type="PANTHER" id="PTHR11504">
    <property type="entry name" value="CYTOCHROME C OXIDASE POLYPEPTIDE VIA"/>
    <property type="match status" value="1"/>
</dbReference>
<feature type="region of interest" description="Disordered" evidence="6">
    <location>
        <begin position="13"/>
        <end position="34"/>
    </location>
</feature>
<protein>
    <submittedName>
        <fullName evidence="7">Uncharacterized protein</fullName>
    </submittedName>
</protein>
<dbReference type="SUPFAM" id="SSF81411">
    <property type="entry name" value="Mitochondrial cytochrome c oxidase subunit VIa"/>
    <property type="match status" value="1"/>
</dbReference>
<comment type="caution">
    <text evidence="7">The sequence shown here is derived from an EMBL/GenBank/DDBJ whole genome shotgun (WGS) entry which is preliminary data.</text>
</comment>
<keyword evidence="4" id="KW-0496">Mitochondrion</keyword>
<name>A0AAV1RTJ0_9ROSI</name>
<evidence type="ECO:0000256" key="5">
    <source>
        <dbReference type="ARBA" id="ARBA00023136"/>
    </source>
</evidence>
<gene>
    <name evidence="7" type="ORF">DCAF_LOCUS14744</name>
</gene>
<evidence type="ECO:0000256" key="2">
    <source>
        <dbReference type="ARBA" id="ARBA00022792"/>
    </source>
</evidence>